<proteinExistence type="predicted"/>
<evidence type="ECO:0000313" key="1">
    <source>
        <dbReference type="EMBL" id="SFW61545.1"/>
    </source>
</evidence>
<dbReference type="AlphaFoldDB" id="A0A1K1QPE3"/>
<dbReference type="OrthoDB" id="1429018at2"/>
<dbReference type="PROSITE" id="PS51257">
    <property type="entry name" value="PROKAR_LIPOPROTEIN"/>
    <property type="match status" value="1"/>
</dbReference>
<gene>
    <name evidence="1" type="ORF">SAMN05660313_02841</name>
</gene>
<sequence length="385" mass="43004">MIKKSITTILIFTVIITTFLGCNKSDNNNTEPNEDIIKIEDAKLFDFPLFGITPISTDIIQPTIIDNKETVYGEINIVVPNNVSLSKIAATFTSNELNLSKFNVLPGNTSSLNYETQSHIYTVVNVLDESEELLHYTVNIKQEVIQTPPTLTVTDFKFEASKNSQLTNDVTIEKRVDDVNSQTIYLFVPTGTDFSNLTPTATFDAEEVFYTQDSSIAITDVNTAYPTTETSFDFAYPKRFIIVLRDDVNNTIKWVNVFVDVKNPVEIENTDITTSDITTTSSSTSFRAITTWKNVGNHILKFNLATTYENKIPTSDIDFITARRNFTSIGLAPKESADINVVVIKDLPVGEYKSTAVFHSKFANHEATADLIEPVKLNITTNVKN</sequence>
<dbReference type="Proteomes" id="UP000183257">
    <property type="component" value="Unassembled WGS sequence"/>
</dbReference>
<dbReference type="EMBL" id="FPIY01000004">
    <property type="protein sequence ID" value="SFW61545.1"/>
    <property type="molecule type" value="Genomic_DNA"/>
</dbReference>
<organism evidence="1 2">
    <name type="scientific">Cellulophaga fucicola</name>
    <dbReference type="NCBI Taxonomy" id="76595"/>
    <lineage>
        <taxon>Bacteria</taxon>
        <taxon>Pseudomonadati</taxon>
        <taxon>Bacteroidota</taxon>
        <taxon>Flavobacteriia</taxon>
        <taxon>Flavobacteriales</taxon>
        <taxon>Flavobacteriaceae</taxon>
        <taxon>Cellulophaga</taxon>
    </lineage>
</organism>
<accession>A0A1K1QPE3</accession>
<dbReference type="RefSeq" id="WP_072304465.1">
    <property type="nucleotide sequence ID" value="NZ_FPIY01000004.1"/>
</dbReference>
<protein>
    <submittedName>
        <fullName evidence="1">Uncharacterized protein</fullName>
    </submittedName>
</protein>
<dbReference type="STRING" id="76595.SAMN05660313_02841"/>
<reference evidence="2" key="1">
    <citation type="submission" date="2016-11" db="EMBL/GenBank/DDBJ databases">
        <authorList>
            <person name="Varghese N."/>
            <person name="Submissions S."/>
        </authorList>
    </citation>
    <scope>NUCLEOTIDE SEQUENCE [LARGE SCALE GENOMIC DNA]</scope>
    <source>
        <strain evidence="2">DSM 24786</strain>
    </source>
</reference>
<name>A0A1K1QPE3_9FLAO</name>
<evidence type="ECO:0000313" key="2">
    <source>
        <dbReference type="Proteomes" id="UP000183257"/>
    </source>
</evidence>
<keyword evidence="2" id="KW-1185">Reference proteome</keyword>